<evidence type="ECO:0000313" key="3">
    <source>
        <dbReference type="Proteomes" id="UP001597201"/>
    </source>
</evidence>
<evidence type="ECO:0000313" key="2">
    <source>
        <dbReference type="EMBL" id="MFD1314271.1"/>
    </source>
</evidence>
<dbReference type="EMBL" id="JBHTMY010000001">
    <property type="protein sequence ID" value="MFD1314271.1"/>
    <property type="molecule type" value="Genomic_DNA"/>
</dbReference>
<dbReference type="Gene3D" id="1.20.58.520">
    <property type="entry name" value="Amidohydrolase"/>
    <property type="match status" value="1"/>
</dbReference>
<dbReference type="Gene3D" id="3.40.50.10910">
    <property type="entry name" value="Amidohydrolase"/>
    <property type="match status" value="1"/>
</dbReference>
<dbReference type="RefSeq" id="WP_377175715.1">
    <property type="nucleotide sequence ID" value="NZ_JBHTMY010000001.1"/>
</dbReference>
<reference evidence="3" key="1">
    <citation type="journal article" date="2019" name="Int. J. Syst. Evol. Microbiol.">
        <title>The Global Catalogue of Microorganisms (GCM) 10K type strain sequencing project: providing services to taxonomists for standard genome sequencing and annotation.</title>
        <authorList>
            <consortium name="The Broad Institute Genomics Platform"/>
            <consortium name="The Broad Institute Genome Sequencing Center for Infectious Disease"/>
            <person name="Wu L."/>
            <person name="Ma J."/>
        </authorList>
    </citation>
    <scope>NUCLEOTIDE SEQUENCE [LARGE SCALE GENOMIC DNA]</scope>
    <source>
        <strain evidence="3">CCUG 61485</strain>
    </source>
</reference>
<protein>
    <submittedName>
        <fullName evidence="2">Amidohydrolase family protein</fullName>
    </submittedName>
</protein>
<evidence type="ECO:0000259" key="1">
    <source>
        <dbReference type="Pfam" id="PF01979"/>
    </source>
</evidence>
<comment type="caution">
    <text evidence="2">The sequence shown here is derived from an EMBL/GenBank/DDBJ whole genome shotgun (WGS) entry which is preliminary data.</text>
</comment>
<dbReference type="Pfam" id="PF01979">
    <property type="entry name" value="Amidohydro_1"/>
    <property type="match status" value="1"/>
</dbReference>
<keyword evidence="3" id="KW-1185">Reference proteome</keyword>
<dbReference type="InterPro" id="IPR011059">
    <property type="entry name" value="Metal-dep_hydrolase_composite"/>
</dbReference>
<dbReference type="InterPro" id="IPR006680">
    <property type="entry name" value="Amidohydro-rel"/>
</dbReference>
<sequence length="461" mass="50953">MIKTFLTFLLLIPYQNMLHAQDLLIKGGSYFNISNNSFVENKGIKVISGKIVAIGGEMNTDHLPVLNLDDSFFILPGIIDLHAHYKVHIGGKEKTDTLGMPIIYLANGVTSSFTAGELEPKKILELKRKIENQYVVGPRIFNTGPYFGKDANSKNNAWKENLSEEQIEELIDHWASKGIAGVKVKGITEQQLKTIIERAHFHGLTVTGHLDSGYKNTVSTEIAIKLGIDRVEHFLGGTVLPDTIGAYSSLAKMNPYDIRLDTIIQKFIENRIYYSPTLSTYGMVGGSTDEALADWIDQSIFFTSYAKSVIEKQAKGSSFQVMMNDIYENKKIEIKRFYDAGGKDLIVLGTDRQLRNGDIGGFAAHKEMRVLSEVGIPNHDVIGIASINGARALGVEDELGSIEIGKWADLYVVQGNPIKDISNTSSVFKVIKGGIVYDSEALLNSVHHSLGPKNAEDWQNE</sequence>
<dbReference type="PANTHER" id="PTHR43135">
    <property type="entry name" value="ALPHA-D-RIBOSE 1-METHYLPHOSPHONATE 5-TRIPHOSPHATE DIPHOSPHATASE"/>
    <property type="match status" value="1"/>
</dbReference>
<accession>A0ABW3XXK3</accession>
<dbReference type="InterPro" id="IPR032466">
    <property type="entry name" value="Metal_Hydrolase"/>
</dbReference>
<organism evidence="2 3">
    <name type="scientific">Namhaeicola litoreus</name>
    <dbReference type="NCBI Taxonomy" id="1052145"/>
    <lineage>
        <taxon>Bacteria</taxon>
        <taxon>Pseudomonadati</taxon>
        <taxon>Bacteroidota</taxon>
        <taxon>Flavobacteriia</taxon>
        <taxon>Flavobacteriales</taxon>
        <taxon>Flavobacteriaceae</taxon>
        <taxon>Namhaeicola</taxon>
    </lineage>
</organism>
<gene>
    <name evidence="2" type="ORF">ACFQ39_01475</name>
</gene>
<dbReference type="PANTHER" id="PTHR43135:SF3">
    <property type="entry name" value="ALPHA-D-RIBOSE 1-METHYLPHOSPHONATE 5-TRIPHOSPHATE DIPHOSPHATASE"/>
    <property type="match status" value="1"/>
</dbReference>
<dbReference type="Gene3D" id="3.30.110.90">
    <property type="entry name" value="Amidohydrolase"/>
    <property type="match status" value="1"/>
</dbReference>
<feature type="domain" description="Amidohydrolase-related" evidence="1">
    <location>
        <begin position="73"/>
        <end position="434"/>
    </location>
</feature>
<name>A0ABW3XXK3_9FLAO</name>
<proteinExistence type="predicted"/>
<dbReference type="Proteomes" id="UP001597201">
    <property type="component" value="Unassembled WGS sequence"/>
</dbReference>
<dbReference type="SUPFAM" id="SSF51556">
    <property type="entry name" value="Metallo-dependent hydrolases"/>
    <property type="match status" value="1"/>
</dbReference>
<dbReference type="SUPFAM" id="SSF51338">
    <property type="entry name" value="Composite domain of metallo-dependent hydrolases"/>
    <property type="match status" value="2"/>
</dbReference>
<dbReference type="InterPro" id="IPR051781">
    <property type="entry name" value="Metallo-dep_Hydrolase"/>
</dbReference>
<dbReference type="Gene3D" id="2.30.40.10">
    <property type="entry name" value="Urease, subunit C, domain 1"/>
    <property type="match status" value="1"/>
</dbReference>